<dbReference type="PRINTS" id="PR00722">
    <property type="entry name" value="CHYMOTRYPSIN"/>
</dbReference>
<evidence type="ECO:0000256" key="2">
    <source>
        <dbReference type="RuleBase" id="RU363034"/>
    </source>
</evidence>
<dbReference type="PROSITE" id="PS00134">
    <property type="entry name" value="TRYPSIN_HIS"/>
    <property type="match status" value="1"/>
</dbReference>
<sequence length="386" mass="42213">MTHQSQPSLLLVGLLFLVSIQSNLVQCQLQLKPPLPPQQVKPVSPPVLPIGQPPLGLIASQPKTGQPQFGFTHHLGLSGGIAPPAPGSDEVCGLNMKELRHERIVGGRSASYAEVPFIVHLRESHLFRVLGYNKCGGVLLNHRWVLTAAHCKPAFFSSLEIILGKYKTFEDAPPPEGSAMASIVKMTGAHSKAPSGFGPNEIDVDGARKYPVLQMLADTVIVHPNYDSKSLENDIALIKLKRPVPYREDIQPICLPNLDEEFTGIDGYAVGWGLTDFDKRQLPDTLQIVRLPIMANKRCQAMYKKAGHDKQITEMDLCAGYAKGGMDACEGDSGGPLIVQRPHDHRWTLAGIVSNGVKCGEPLLPGVYTRVAKFVPWIMEQMHKHS</sequence>
<dbReference type="CDD" id="cd00190">
    <property type="entry name" value="Tryp_SPc"/>
    <property type="match status" value="1"/>
</dbReference>
<feature type="domain" description="Peptidase S1" evidence="4">
    <location>
        <begin position="104"/>
        <end position="383"/>
    </location>
</feature>
<dbReference type="InterPro" id="IPR018114">
    <property type="entry name" value="TRYPSIN_HIS"/>
</dbReference>
<dbReference type="InterPro" id="IPR001254">
    <property type="entry name" value="Trypsin_dom"/>
</dbReference>
<evidence type="ECO:0000259" key="4">
    <source>
        <dbReference type="PROSITE" id="PS50240"/>
    </source>
</evidence>
<keyword evidence="2" id="KW-0378">Hydrolase</keyword>
<dbReference type="InterPro" id="IPR009003">
    <property type="entry name" value="Peptidase_S1_PA"/>
</dbReference>
<protein>
    <submittedName>
        <fullName evidence="5">Serine proteinase stubble</fullName>
    </submittedName>
</protein>
<dbReference type="InterPro" id="IPR043504">
    <property type="entry name" value="Peptidase_S1_PA_chymotrypsin"/>
</dbReference>
<keyword evidence="3" id="KW-0732">Signal</keyword>
<feature type="signal peptide" evidence="3">
    <location>
        <begin position="1"/>
        <end position="22"/>
    </location>
</feature>
<organism evidence="5">
    <name type="scientific">Aceria tosichella</name>
    <name type="common">wheat curl mite</name>
    <dbReference type="NCBI Taxonomy" id="561515"/>
    <lineage>
        <taxon>Eukaryota</taxon>
        <taxon>Metazoa</taxon>
        <taxon>Ecdysozoa</taxon>
        <taxon>Arthropoda</taxon>
        <taxon>Chelicerata</taxon>
        <taxon>Arachnida</taxon>
        <taxon>Acari</taxon>
        <taxon>Acariformes</taxon>
        <taxon>Trombidiformes</taxon>
        <taxon>Prostigmata</taxon>
        <taxon>Eupodina</taxon>
        <taxon>Eriophyoidea</taxon>
        <taxon>Eriophyidae</taxon>
        <taxon>Eriophyinae</taxon>
        <taxon>Aceriini</taxon>
        <taxon>Aceria</taxon>
    </lineage>
</organism>
<dbReference type="AlphaFoldDB" id="A0A6G1SG43"/>
<keyword evidence="2" id="KW-0720">Serine protease</keyword>
<dbReference type="InterPro" id="IPR033116">
    <property type="entry name" value="TRYPSIN_SER"/>
</dbReference>
<reference evidence="5" key="1">
    <citation type="submission" date="2018-10" db="EMBL/GenBank/DDBJ databases">
        <title>Transcriptome assembly of Aceria tosichella (Wheat curl mite) Type 2.</title>
        <authorList>
            <person name="Scully E.D."/>
            <person name="Geib S.M."/>
            <person name="Palmer N.A."/>
            <person name="Gupta A.K."/>
            <person name="Sarath G."/>
            <person name="Tatineni S."/>
        </authorList>
    </citation>
    <scope>NUCLEOTIDE SEQUENCE</scope>
    <source>
        <strain evidence="5">LincolnNE</strain>
    </source>
</reference>
<dbReference type="Pfam" id="PF00089">
    <property type="entry name" value="Trypsin"/>
    <property type="match status" value="2"/>
</dbReference>
<dbReference type="InterPro" id="IPR001314">
    <property type="entry name" value="Peptidase_S1A"/>
</dbReference>
<keyword evidence="1" id="KW-1015">Disulfide bond</keyword>
<feature type="chain" id="PRO_5026092768" evidence="3">
    <location>
        <begin position="23"/>
        <end position="386"/>
    </location>
</feature>
<evidence type="ECO:0000256" key="1">
    <source>
        <dbReference type="ARBA" id="ARBA00023157"/>
    </source>
</evidence>
<dbReference type="PROSITE" id="PS50240">
    <property type="entry name" value="TRYPSIN_DOM"/>
    <property type="match status" value="1"/>
</dbReference>
<dbReference type="GO" id="GO:0006508">
    <property type="term" value="P:proteolysis"/>
    <property type="evidence" value="ECO:0007669"/>
    <property type="project" value="UniProtKB-KW"/>
</dbReference>
<keyword evidence="2" id="KW-0645">Protease</keyword>
<dbReference type="PROSITE" id="PS00135">
    <property type="entry name" value="TRYPSIN_SER"/>
    <property type="match status" value="1"/>
</dbReference>
<name>A0A6G1SG43_9ACAR</name>
<dbReference type="SMART" id="SM00020">
    <property type="entry name" value="Tryp_SPc"/>
    <property type="match status" value="1"/>
</dbReference>
<dbReference type="Gene3D" id="2.40.10.10">
    <property type="entry name" value="Trypsin-like serine proteases"/>
    <property type="match status" value="1"/>
</dbReference>
<dbReference type="PANTHER" id="PTHR24252:SF7">
    <property type="entry name" value="HYALIN"/>
    <property type="match status" value="1"/>
</dbReference>
<dbReference type="SUPFAM" id="SSF50494">
    <property type="entry name" value="Trypsin-like serine proteases"/>
    <property type="match status" value="1"/>
</dbReference>
<evidence type="ECO:0000256" key="3">
    <source>
        <dbReference type="SAM" id="SignalP"/>
    </source>
</evidence>
<gene>
    <name evidence="5" type="primary">Sb_5</name>
    <name evidence="5" type="ORF">g.15877</name>
</gene>
<dbReference type="PANTHER" id="PTHR24252">
    <property type="entry name" value="ACROSIN-RELATED"/>
    <property type="match status" value="1"/>
</dbReference>
<evidence type="ECO:0000313" key="5">
    <source>
        <dbReference type="EMBL" id="MDE49191.1"/>
    </source>
</evidence>
<dbReference type="EMBL" id="GGYP01004420">
    <property type="protein sequence ID" value="MDE49191.1"/>
    <property type="molecule type" value="Transcribed_RNA"/>
</dbReference>
<dbReference type="GO" id="GO:0004252">
    <property type="term" value="F:serine-type endopeptidase activity"/>
    <property type="evidence" value="ECO:0007669"/>
    <property type="project" value="InterPro"/>
</dbReference>
<proteinExistence type="predicted"/>
<accession>A0A6G1SG43</accession>